<dbReference type="Gene3D" id="3.40.50.720">
    <property type="entry name" value="NAD(P)-binding Rossmann-like Domain"/>
    <property type="match status" value="1"/>
</dbReference>
<protein>
    <recommendedName>
        <fullName evidence="15">ACT domain-containing protein</fullName>
    </recommendedName>
</protein>
<comment type="catalytic activity">
    <reaction evidence="14">
        <text>L-homoserine + NADP(+) = L-aspartate 4-semialdehyde + NADPH + H(+)</text>
        <dbReference type="Rhea" id="RHEA:15761"/>
        <dbReference type="ChEBI" id="CHEBI:15378"/>
        <dbReference type="ChEBI" id="CHEBI:57476"/>
        <dbReference type="ChEBI" id="CHEBI:57783"/>
        <dbReference type="ChEBI" id="CHEBI:58349"/>
        <dbReference type="ChEBI" id="CHEBI:537519"/>
        <dbReference type="EC" id="1.1.1.3"/>
    </reaction>
    <physiologicalReaction direction="right-to-left" evidence="14">
        <dbReference type="Rhea" id="RHEA:15763"/>
    </physiologicalReaction>
</comment>
<dbReference type="UniPathway" id="UPA00050">
    <property type="reaction ID" value="UER00063"/>
</dbReference>
<comment type="pathway">
    <text evidence="3">Amino-acid biosynthesis; L-methionine biosynthesis via de novo pathway; L-homoserine from L-aspartate: step 3/3.</text>
</comment>
<dbReference type="InterPro" id="IPR002912">
    <property type="entry name" value="ACT_dom"/>
</dbReference>
<reference evidence="16" key="1">
    <citation type="journal article" date="2014" name="Front. Microbiol.">
        <title>High frequency of phylogenetically diverse reductive dehalogenase-homologous genes in deep subseafloor sedimentary metagenomes.</title>
        <authorList>
            <person name="Kawai M."/>
            <person name="Futagami T."/>
            <person name="Toyoda A."/>
            <person name="Takaki Y."/>
            <person name="Nishi S."/>
            <person name="Hori S."/>
            <person name="Arai W."/>
            <person name="Tsubouchi T."/>
            <person name="Morono Y."/>
            <person name="Uchiyama I."/>
            <person name="Ito T."/>
            <person name="Fujiyama A."/>
            <person name="Inagaki F."/>
            <person name="Takami H."/>
        </authorList>
    </citation>
    <scope>NUCLEOTIDE SEQUENCE</scope>
    <source>
        <strain evidence="16">Expedition CK06-06</strain>
    </source>
</reference>
<dbReference type="FunFam" id="3.40.50.720:FF:000083">
    <property type="entry name" value="Bifunctional aspartokinase/homoserine dehydrogenase"/>
    <property type="match status" value="1"/>
</dbReference>
<dbReference type="CDD" id="cd04922">
    <property type="entry name" value="ACT_AKi-HSDH-ThrA_2"/>
    <property type="match status" value="1"/>
</dbReference>
<keyword evidence="5" id="KW-0808">Transferase</keyword>
<dbReference type="GO" id="GO:0009090">
    <property type="term" value="P:homoserine biosynthetic process"/>
    <property type="evidence" value="ECO:0007669"/>
    <property type="project" value="TreeGrafter"/>
</dbReference>
<keyword evidence="4" id="KW-0028">Amino-acid biosynthesis</keyword>
<evidence type="ECO:0000256" key="8">
    <source>
        <dbReference type="ARBA" id="ARBA00022777"/>
    </source>
</evidence>
<dbReference type="SUPFAM" id="SSF55347">
    <property type="entry name" value="Glyceraldehyde-3-phosphate dehydrogenase-like, C-terminal domain"/>
    <property type="match status" value="1"/>
</dbReference>
<dbReference type="FunFam" id="3.30.2130.10:FF:000001">
    <property type="entry name" value="Bifunctional aspartokinase/homoserine dehydrogenase"/>
    <property type="match status" value="1"/>
</dbReference>
<evidence type="ECO:0000256" key="13">
    <source>
        <dbReference type="ARBA" id="ARBA00023167"/>
    </source>
</evidence>
<gene>
    <name evidence="16" type="ORF">S12H4_06762</name>
</gene>
<evidence type="ECO:0000256" key="7">
    <source>
        <dbReference type="ARBA" id="ARBA00022741"/>
    </source>
</evidence>
<dbReference type="Pfam" id="PF03447">
    <property type="entry name" value="NAD_binding_3"/>
    <property type="match status" value="1"/>
</dbReference>
<dbReference type="InterPro" id="IPR011147">
    <property type="entry name" value="Bifunc_Aspkin/hSer_DH"/>
</dbReference>
<dbReference type="GO" id="GO:0009088">
    <property type="term" value="P:threonine biosynthetic process"/>
    <property type="evidence" value="ECO:0007669"/>
    <property type="project" value="UniProtKB-UniPathway"/>
</dbReference>
<evidence type="ECO:0000256" key="1">
    <source>
        <dbReference type="ARBA" id="ARBA00001920"/>
    </source>
</evidence>
<dbReference type="UniPathway" id="UPA00051">
    <property type="reaction ID" value="UER00465"/>
</dbReference>
<dbReference type="SUPFAM" id="SSF51735">
    <property type="entry name" value="NAD(P)-binding Rossmann-fold domains"/>
    <property type="match status" value="1"/>
</dbReference>
<proteinExistence type="predicted"/>
<comment type="caution">
    <text evidence="16">The sequence shown here is derived from an EMBL/GenBank/DDBJ whole genome shotgun (WGS) entry which is preliminary data.</text>
</comment>
<dbReference type="UniPathway" id="UPA00034">
    <property type="reaction ID" value="UER00015"/>
</dbReference>
<dbReference type="PANTHER" id="PTHR43070:SF5">
    <property type="entry name" value="HOMOSERINE DEHYDROGENASE"/>
    <property type="match status" value="1"/>
</dbReference>
<dbReference type="GO" id="GO:0050661">
    <property type="term" value="F:NADP binding"/>
    <property type="evidence" value="ECO:0007669"/>
    <property type="project" value="InterPro"/>
</dbReference>
<feature type="non-terminal residue" evidence="16">
    <location>
        <position position="428"/>
    </location>
</feature>
<dbReference type="InterPro" id="IPR005106">
    <property type="entry name" value="Asp/hSer_DH_NAD-bd"/>
</dbReference>
<evidence type="ECO:0000259" key="15">
    <source>
        <dbReference type="PROSITE" id="PS51671"/>
    </source>
</evidence>
<dbReference type="InterPro" id="IPR045865">
    <property type="entry name" value="ACT-like_dom_sf"/>
</dbReference>
<evidence type="ECO:0000256" key="12">
    <source>
        <dbReference type="ARBA" id="ARBA00023154"/>
    </source>
</evidence>
<sequence>TLYPVFEKGIPVCIKNAFSPEKTGTKISAIAKENGQVVKGLSVIKNVALVTVSGSGMVGIPGIADRFFGTMAAQKINIIFITQASSEHSITVGIKQSDVELADKAISDEFSGEISLGKVNEVEIEQGLSIVAIVGDKMKSSIGLAGRAFHTLGKNGINIRAIAQGSTERNISMVIDQNDVRKALNVLHESFFLSDTRRVHLFLIGVGSVGSALLQQINEQYPFLKEKQSIELKVIGLANSKKMLFLEDGIKLTNWKKELDSSGESMDSSGFIRKVKKLNLRNSVFIDETADEEITKIYDKFLSFSISVVTSNKIAASSGYDNYKRLLELARKKNVKFLYETNVGAGLPIIKTIHDLIDSGDRVLKIQAVLSGSLNFIFNTFDNTTSFAEAVRIAQTKGYTEPDPRVDLRGDDVRRKILILARESGAKL</sequence>
<evidence type="ECO:0000256" key="9">
    <source>
        <dbReference type="ARBA" id="ARBA00022840"/>
    </source>
</evidence>
<evidence type="ECO:0000313" key="16">
    <source>
        <dbReference type="EMBL" id="GAI71150.1"/>
    </source>
</evidence>
<dbReference type="GO" id="GO:0016301">
    <property type="term" value="F:kinase activity"/>
    <property type="evidence" value="ECO:0007669"/>
    <property type="project" value="UniProtKB-KW"/>
</dbReference>
<dbReference type="GO" id="GO:0009086">
    <property type="term" value="P:methionine biosynthetic process"/>
    <property type="evidence" value="ECO:0007669"/>
    <property type="project" value="UniProtKB-KW"/>
</dbReference>
<evidence type="ECO:0000256" key="10">
    <source>
        <dbReference type="ARBA" id="ARBA00022857"/>
    </source>
</evidence>
<dbReference type="Pfam" id="PF00742">
    <property type="entry name" value="Homoserine_dh"/>
    <property type="match status" value="1"/>
</dbReference>
<evidence type="ECO:0000256" key="4">
    <source>
        <dbReference type="ARBA" id="ARBA00022605"/>
    </source>
</evidence>
<name>X1S6T1_9ZZZZ</name>
<dbReference type="PROSITE" id="PS51671">
    <property type="entry name" value="ACT"/>
    <property type="match status" value="1"/>
</dbReference>
<keyword evidence="11" id="KW-0560">Oxidoreductase</keyword>
<accession>X1S6T1</accession>
<keyword evidence="9" id="KW-0067">ATP-binding</keyword>
<comment type="pathway">
    <text evidence="2">Amino-acid biosynthesis; L-threonine biosynthesis; L-threonine from L-aspartate: step 3/5.</text>
</comment>
<evidence type="ECO:0000256" key="5">
    <source>
        <dbReference type="ARBA" id="ARBA00022679"/>
    </source>
</evidence>
<dbReference type="Gene3D" id="3.30.2130.10">
    <property type="entry name" value="VC0802-like"/>
    <property type="match status" value="2"/>
</dbReference>
<dbReference type="CDD" id="cd04921">
    <property type="entry name" value="ACT_AKi-HSDH-ThrA-like_1"/>
    <property type="match status" value="1"/>
</dbReference>
<dbReference type="GO" id="GO:0005524">
    <property type="term" value="F:ATP binding"/>
    <property type="evidence" value="ECO:0007669"/>
    <property type="project" value="UniProtKB-KW"/>
</dbReference>
<organism evidence="16">
    <name type="scientific">marine sediment metagenome</name>
    <dbReference type="NCBI Taxonomy" id="412755"/>
    <lineage>
        <taxon>unclassified sequences</taxon>
        <taxon>metagenomes</taxon>
        <taxon>ecological metagenomes</taxon>
    </lineage>
</organism>
<keyword evidence="7" id="KW-0547">Nucleotide-binding</keyword>
<evidence type="ECO:0000256" key="3">
    <source>
        <dbReference type="ARBA" id="ARBA00005062"/>
    </source>
</evidence>
<keyword evidence="12" id="KW-0457">Lysine biosynthesis</keyword>
<keyword evidence="8" id="KW-0418">Kinase</keyword>
<dbReference type="PROSITE" id="PS01042">
    <property type="entry name" value="HOMOSER_DHGENASE"/>
    <property type="match status" value="1"/>
</dbReference>
<dbReference type="GO" id="GO:0009089">
    <property type="term" value="P:lysine biosynthetic process via diaminopimelate"/>
    <property type="evidence" value="ECO:0007669"/>
    <property type="project" value="UniProtKB-UniPathway"/>
</dbReference>
<dbReference type="InterPro" id="IPR001342">
    <property type="entry name" value="HDH_cat"/>
</dbReference>
<keyword evidence="10" id="KW-0521">NADP</keyword>
<dbReference type="InterPro" id="IPR036291">
    <property type="entry name" value="NAD(P)-bd_dom_sf"/>
</dbReference>
<dbReference type="Gene3D" id="3.30.360.10">
    <property type="entry name" value="Dihydrodipicolinate Reductase, domain 2"/>
    <property type="match status" value="1"/>
</dbReference>
<comment type="cofactor">
    <cofactor evidence="1">
        <name>a metal cation</name>
        <dbReference type="ChEBI" id="CHEBI:25213"/>
    </cofactor>
</comment>
<evidence type="ECO:0000256" key="14">
    <source>
        <dbReference type="ARBA" id="ARBA00048841"/>
    </source>
</evidence>
<dbReference type="InterPro" id="IPR019811">
    <property type="entry name" value="HDH_CS"/>
</dbReference>
<keyword evidence="13" id="KW-0486">Methionine biosynthesis</keyword>
<evidence type="ECO:0000256" key="11">
    <source>
        <dbReference type="ARBA" id="ARBA00023002"/>
    </source>
</evidence>
<dbReference type="SUPFAM" id="SSF55021">
    <property type="entry name" value="ACT-like"/>
    <property type="match status" value="2"/>
</dbReference>
<dbReference type="PANTHER" id="PTHR43070">
    <property type="match status" value="1"/>
</dbReference>
<dbReference type="AlphaFoldDB" id="X1S6T1"/>
<dbReference type="InterPro" id="IPR054352">
    <property type="entry name" value="ACT_Aspartokinase"/>
</dbReference>
<feature type="domain" description="ACT" evidence="15">
    <location>
        <begin position="133"/>
        <end position="211"/>
    </location>
</feature>
<evidence type="ECO:0000256" key="2">
    <source>
        <dbReference type="ARBA" id="ARBA00005056"/>
    </source>
</evidence>
<feature type="non-terminal residue" evidence="16">
    <location>
        <position position="1"/>
    </location>
</feature>
<dbReference type="EMBL" id="BARW01002419">
    <property type="protein sequence ID" value="GAI71150.1"/>
    <property type="molecule type" value="Genomic_DNA"/>
</dbReference>
<dbReference type="GO" id="GO:0004412">
    <property type="term" value="F:homoserine dehydrogenase activity"/>
    <property type="evidence" value="ECO:0007669"/>
    <property type="project" value="UniProtKB-EC"/>
</dbReference>
<evidence type="ECO:0000256" key="6">
    <source>
        <dbReference type="ARBA" id="ARBA00022697"/>
    </source>
</evidence>
<dbReference type="Pfam" id="PF22468">
    <property type="entry name" value="ACT_9"/>
    <property type="match status" value="2"/>
</dbReference>
<keyword evidence="6" id="KW-0791">Threonine biosynthesis</keyword>